<evidence type="ECO:0000259" key="2">
    <source>
        <dbReference type="Pfam" id="PF03807"/>
    </source>
</evidence>
<keyword evidence="4" id="KW-1185">Reference proteome</keyword>
<evidence type="ECO:0000313" key="3">
    <source>
        <dbReference type="EMBL" id="MFC5155774.1"/>
    </source>
</evidence>
<feature type="domain" description="Pyrroline-5-carboxylate reductase catalytic N-terminal" evidence="2">
    <location>
        <begin position="4"/>
        <end position="93"/>
    </location>
</feature>
<proteinExistence type="predicted"/>
<evidence type="ECO:0000313" key="4">
    <source>
        <dbReference type="Proteomes" id="UP001596160"/>
    </source>
</evidence>
<evidence type="ECO:0000256" key="1">
    <source>
        <dbReference type="ARBA" id="ARBA00023002"/>
    </source>
</evidence>
<dbReference type="PANTHER" id="PTHR14239:SF10">
    <property type="entry name" value="REDUCTASE"/>
    <property type="match status" value="1"/>
</dbReference>
<sequence>MTTAIVGTGNIGSRLAANLTRGGEPVLVAGRDEAKARELAARLGTGATPVTTDRAVAGADVLVLAVWFETIKELIAEYGERLNGRIIVDPSNPIAPDGKGGFVKTIPEDQSSGSVVAALLPEGARLVKAFGTLGAESLDKLSHRTPDRAVGFYATDDEAAGRAVARLVRAAGFEPLSVGGIDQSRRIEVFGDLHEFSLGTVPSAEDAKSLL</sequence>
<gene>
    <name evidence="3" type="ORF">ACFPRH_29095</name>
</gene>
<dbReference type="SUPFAM" id="SSF51735">
    <property type="entry name" value="NAD(P)-binding Rossmann-fold domains"/>
    <property type="match status" value="1"/>
</dbReference>
<reference evidence="4" key="1">
    <citation type="journal article" date="2019" name="Int. J. Syst. Evol. Microbiol.">
        <title>The Global Catalogue of Microorganisms (GCM) 10K type strain sequencing project: providing services to taxonomists for standard genome sequencing and annotation.</title>
        <authorList>
            <consortium name="The Broad Institute Genomics Platform"/>
            <consortium name="The Broad Institute Genome Sequencing Center for Infectious Disease"/>
            <person name="Wu L."/>
            <person name="Ma J."/>
        </authorList>
    </citation>
    <scope>NUCLEOTIDE SEQUENCE [LARGE SCALE GENOMIC DNA]</scope>
    <source>
        <strain evidence="4">PCU 266</strain>
    </source>
</reference>
<dbReference type="PANTHER" id="PTHR14239">
    <property type="entry name" value="DUDULIN-RELATED"/>
    <property type="match status" value="1"/>
</dbReference>
<dbReference type="Gene3D" id="3.40.50.720">
    <property type="entry name" value="NAD(P)-binding Rossmann-like Domain"/>
    <property type="match status" value="1"/>
</dbReference>
<keyword evidence="1" id="KW-0560">Oxidoreductase</keyword>
<dbReference type="RefSeq" id="WP_344483978.1">
    <property type="nucleotide sequence ID" value="NZ_BAAASB010000022.1"/>
</dbReference>
<accession>A0ABW0AV40</accession>
<dbReference type="InterPro" id="IPR036291">
    <property type="entry name" value="NAD(P)-bd_dom_sf"/>
</dbReference>
<organism evidence="3 4">
    <name type="scientific">Streptomyces amakusaensis</name>
    <dbReference type="NCBI Taxonomy" id="67271"/>
    <lineage>
        <taxon>Bacteria</taxon>
        <taxon>Bacillati</taxon>
        <taxon>Actinomycetota</taxon>
        <taxon>Actinomycetes</taxon>
        <taxon>Kitasatosporales</taxon>
        <taxon>Streptomycetaceae</taxon>
        <taxon>Streptomyces</taxon>
    </lineage>
</organism>
<name>A0ABW0AV40_9ACTN</name>
<dbReference type="Proteomes" id="UP001596160">
    <property type="component" value="Unassembled WGS sequence"/>
</dbReference>
<dbReference type="InterPro" id="IPR051267">
    <property type="entry name" value="STEAP_metalloreductase"/>
</dbReference>
<dbReference type="InterPro" id="IPR028939">
    <property type="entry name" value="P5C_Rdtase_cat_N"/>
</dbReference>
<dbReference type="Pfam" id="PF03807">
    <property type="entry name" value="F420_oxidored"/>
    <property type="match status" value="1"/>
</dbReference>
<comment type="caution">
    <text evidence="3">The sequence shown here is derived from an EMBL/GenBank/DDBJ whole genome shotgun (WGS) entry which is preliminary data.</text>
</comment>
<protein>
    <submittedName>
        <fullName evidence="3">NADPH-dependent F420 reductase</fullName>
    </submittedName>
</protein>
<dbReference type="EMBL" id="JBHSKP010000025">
    <property type="protein sequence ID" value="MFC5155774.1"/>
    <property type="molecule type" value="Genomic_DNA"/>
</dbReference>